<protein>
    <submittedName>
        <fullName evidence="1">Uncharacterized protein</fullName>
    </submittedName>
</protein>
<gene>
    <name evidence="1" type="ORF">M1E25_03135</name>
</gene>
<keyword evidence="2" id="KW-1185">Reference proteome</keyword>
<accession>A0ABT0X1C8</accession>
<reference evidence="1" key="1">
    <citation type="journal article" date="2023" name="Int. J. Syst. Evol. Microbiol.">
        <title>Streptomyces meridianus sp. nov. isolated from brackish water of the Tagus estuary in Alcochete, Portugal.</title>
        <authorList>
            <person name="Santos J.D.N."/>
            <person name="Klimek D."/>
            <person name="Calusinska M."/>
            <person name="Lobo Da Cunha A."/>
            <person name="Catita J."/>
            <person name="Goncalves H."/>
            <person name="Gonzalez I."/>
            <person name="Reyes F."/>
            <person name="Lage O.M."/>
        </authorList>
    </citation>
    <scope>NUCLEOTIDE SEQUENCE</scope>
    <source>
        <strain evidence="1">MTZ3.1</strain>
    </source>
</reference>
<proteinExistence type="predicted"/>
<evidence type="ECO:0000313" key="2">
    <source>
        <dbReference type="Proteomes" id="UP001167160"/>
    </source>
</evidence>
<organism evidence="1 2">
    <name type="scientific">Streptomyces meridianus</name>
    <dbReference type="NCBI Taxonomy" id="2938945"/>
    <lineage>
        <taxon>Bacteria</taxon>
        <taxon>Bacillati</taxon>
        <taxon>Actinomycetota</taxon>
        <taxon>Actinomycetes</taxon>
        <taxon>Kitasatosporales</taxon>
        <taxon>Streptomycetaceae</taxon>
        <taxon>Streptomyces</taxon>
    </lineage>
</organism>
<dbReference type="EMBL" id="JAMQGM010000007">
    <property type="protein sequence ID" value="MCM2576358.1"/>
    <property type="molecule type" value="Genomic_DNA"/>
</dbReference>
<name>A0ABT0X1C8_9ACTN</name>
<dbReference type="Proteomes" id="UP001167160">
    <property type="component" value="Unassembled WGS sequence"/>
</dbReference>
<comment type="caution">
    <text evidence="1">The sequence shown here is derived from an EMBL/GenBank/DDBJ whole genome shotgun (WGS) entry which is preliminary data.</text>
</comment>
<dbReference type="RefSeq" id="WP_251409132.1">
    <property type="nucleotide sequence ID" value="NZ_JAMQGM010000007.1"/>
</dbReference>
<evidence type="ECO:0000313" key="1">
    <source>
        <dbReference type="EMBL" id="MCM2576358.1"/>
    </source>
</evidence>
<sequence length="222" mass="23528">MTVSDGVAWIGAHLHSPVSAAVRGMLGGISLTAARGMEADEFLMALGADPDELAARTPYRDLAVPVGQPGRPSPRINPVMYGMCGDWLYVLEDWGAATWSTGYRKVQSMWHYPRQEIVCVTVDRFSPPSKILHVPGDEIARRAEFGQDAGEESALDAALDASGAVFPSIADVGEAAVVAHYEQHGPRLPALVFAAVGAYCGLSIDQEAVRAGTLPGVLLPMS</sequence>